<protein>
    <submittedName>
        <fullName evidence="3">Armadillo</fullName>
    </submittedName>
</protein>
<reference evidence="3 4" key="1">
    <citation type="journal article" date="2018" name="Mol. Plant">
        <title>The genome of Artemisia annua provides insight into the evolution of Asteraceae family and artemisinin biosynthesis.</title>
        <authorList>
            <person name="Shen Q."/>
            <person name="Zhang L."/>
            <person name="Liao Z."/>
            <person name="Wang S."/>
            <person name="Yan T."/>
            <person name="Shi P."/>
            <person name="Liu M."/>
            <person name="Fu X."/>
            <person name="Pan Q."/>
            <person name="Wang Y."/>
            <person name="Lv Z."/>
            <person name="Lu X."/>
            <person name="Zhang F."/>
            <person name="Jiang W."/>
            <person name="Ma Y."/>
            <person name="Chen M."/>
            <person name="Hao X."/>
            <person name="Li L."/>
            <person name="Tang Y."/>
            <person name="Lv G."/>
            <person name="Zhou Y."/>
            <person name="Sun X."/>
            <person name="Brodelius P.E."/>
            <person name="Rose J.K.C."/>
            <person name="Tang K."/>
        </authorList>
    </citation>
    <scope>NUCLEOTIDE SEQUENCE [LARGE SCALE GENOMIC DNA]</scope>
    <source>
        <strain evidence="4">cv. Huhao1</strain>
        <tissue evidence="3">Leaf</tissue>
    </source>
</reference>
<comment type="caution">
    <text evidence="3">The sequence shown here is derived from an EMBL/GenBank/DDBJ whole genome shotgun (WGS) entry which is preliminary data.</text>
</comment>
<accession>A0A2U1LJ32</accession>
<evidence type="ECO:0000256" key="1">
    <source>
        <dbReference type="ARBA" id="ARBA00022737"/>
    </source>
</evidence>
<feature type="compositionally biased region" description="Polar residues" evidence="2">
    <location>
        <begin position="1"/>
        <end position="13"/>
    </location>
</feature>
<dbReference type="OrthoDB" id="7537227at2759"/>
<dbReference type="Proteomes" id="UP000245207">
    <property type="component" value="Unassembled WGS sequence"/>
</dbReference>
<dbReference type="STRING" id="35608.A0A2U1LJ32"/>
<keyword evidence="4" id="KW-1185">Reference proteome</keyword>
<dbReference type="PANTHER" id="PTHR46700:SF5">
    <property type="entry name" value="ARMADILLO-LIKE HELICAL PROTEIN"/>
    <property type="match status" value="1"/>
</dbReference>
<dbReference type="EMBL" id="PKPP01009118">
    <property type="protein sequence ID" value="PWA49005.1"/>
    <property type="molecule type" value="Genomic_DNA"/>
</dbReference>
<proteinExistence type="predicted"/>
<dbReference type="InterPro" id="IPR011989">
    <property type="entry name" value="ARM-like"/>
</dbReference>
<evidence type="ECO:0000313" key="3">
    <source>
        <dbReference type="EMBL" id="PWA49005.1"/>
    </source>
</evidence>
<dbReference type="InterPro" id="IPR016024">
    <property type="entry name" value="ARM-type_fold"/>
</dbReference>
<dbReference type="InterPro" id="IPR000225">
    <property type="entry name" value="Armadillo"/>
</dbReference>
<organism evidence="3 4">
    <name type="scientific">Artemisia annua</name>
    <name type="common">Sweet wormwood</name>
    <dbReference type="NCBI Taxonomy" id="35608"/>
    <lineage>
        <taxon>Eukaryota</taxon>
        <taxon>Viridiplantae</taxon>
        <taxon>Streptophyta</taxon>
        <taxon>Embryophyta</taxon>
        <taxon>Tracheophyta</taxon>
        <taxon>Spermatophyta</taxon>
        <taxon>Magnoliopsida</taxon>
        <taxon>eudicotyledons</taxon>
        <taxon>Gunneridae</taxon>
        <taxon>Pentapetalae</taxon>
        <taxon>asterids</taxon>
        <taxon>campanulids</taxon>
        <taxon>Asterales</taxon>
        <taxon>Asteraceae</taxon>
        <taxon>Asteroideae</taxon>
        <taxon>Anthemideae</taxon>
        <taxon>Artemisiinae</taxon>
        <taxon>Artemisia</taxon>
    </lineage>
</organism>
<dbReference type="SUPFAM" id="SSF48371">
    <property type="entry name" value="ARM repeat"/>
    <property type="match status" value="1"/>
</dbReference>
<dbReference type="SMART" id="SM00185">
    <property type="entry name" value="ARM"/>
    <property type="match status" value="3"/>
</dbReference>
<sequence length="312" mass="34057">MSKCQQNNHTSLVVTHHQEPTTRVSDGSHKLLASCRRKIIETMRCGGKMSRHQKTSKSLKSLVAKNPKMEELKTSVSECKSDTLKRFKRLHESSPKLKEIVKKLQSGGEGALQGAKEVRELAKEDSEARTSFASPGAILPLVVMLDSKDLDSQIAALYALLNLGIGNDRNKAAIVEAGVVHKMLDLIESPSEGSPDQNLSAATVANFLGLSALDSNKLIIGSSGAILFLIKCLIKTNNSLVIQYSLRALYYLSILPPNVLPMAEIDEFVQFLLSKIGDMEVFTGVAREARTGCLEGCGWYGDDGENPIYRLV</sequence>
<evidence type="ECO:0000313" key="4">
    <source>
        <dbReference type="Proteomes" id="UP000245207"/>
    </source>
</evidence>
<evidence type="ECO:0000256" key="2">
    <source>
        <dbReference type="SAM" id="MobiDB-lite"/>
    </source>
</evidence>
<dbReference type="Gene3D" id="1.25.10.10">
    <property type="entry name" value="Leucine-rich Repeat Variant"/>
    <property type="match status" value="1"/>
</dbReference>
<dbReference type="AlphaFoldDB" id="A0A2U1LJ32"/>
<feature type="region of interest" description="Disordered" evidence="2">
    <location>
        <begin position="1"/>
        <end position="27"/>
    </location>
</feature>
<dbReference type="PANTHER" id="PTHR46700">
    <property type="entry name" value="ARM REPEAT SUPERFAMILY PROTEIN"/>
    <property type="match status" value="1"/>
</dbReference>
<keyword evidence="1" id="KW-0677">Repeat</keyword>
<name>A0A2U1LJ32_ARTAN</name>
<gene>
    <name evidence="3" type="ORF">CTI12_AA485790</name>
</gene>